<evidence type="ECO:0000256" key="1">
    <source>
        <dbReference type="SAM" id="MobiDB-lite"/>
    </source>
</evidence>
<gene>
    <name evidence="2" type="ORF">Bca52824_058951</name>
</gene>
<feature type="region of interest" description="Disordered" evidence="1">
    <location>
        <begin position="231"/>
        <end position="257"/>
    </location>
</feature>
<dbReference type="EMBL" id="JAAMPC010000012">
    <property type="protein sequence ID" value="KAG2276396.1"/>
    <property type="molecule type" value="Genomic_DNA"/>
</dbReference>
<evidence type="ECO:0000313" key="3">
    <source>
        <dbReference type="Proteomes" id="UP000886595"/>
    </source>
</evidence>
<protein>
    <submittedName>
        <fullName evidence="2">Uncharacterized protein</fullName>
    </submittedName>
</protein>
<reference evidence="2 3" key="1">
    <citation type="submission" date="2020-02" db="EMBL/GenBank/DDBJ databases">
        <authorList>
            <person name="Ma Q."/>
            <person name="Huang Y."/>
            <person name="Song X."/>
            <person name="Pei D."/>
        </authorList>
    </citation>
    <scope>NUCLEOTIDE SEQUENCE [LARGE SCALE GENOMIC DNA]</scope>
    <source>
        <strain evidence="2">Sxm20200214</strain>
        <tissue evidence="2">Leaf</tissue>
    </source>
</reference>
<dbReference type="AlphaFoldDB" id="A0A8X7UHS4"/>
<feature type="region of interest" description="Disordered" evidence="1">
    <location>
        <begin position="1"/>
        <end position="28"/>
    </location>
</feature>
<evidence type="ECO:0000313" key="2">
    <source>
        <dbReference type="EMBL" id="KAG2276396.1"/>
    </source>
</evidence>
<proteinExistence type="predicted"/>
<name>A0A8X7UHS4_BRACI</name>
<comment type="caution">
    <text evidence="2">The sequence shown here is derived from an EMBL/GenBank/DDBJ whole genome shotgun (WGS) entry which is preliminary data.</text>
</comment>
<sequence>METTICAHRGAGDSSSPRDNAPISATADHPGVTSAQLAAMTISDHPTNTSTLVATTSNEPSMVATSDHLDNTSTLVTTTSDKPSMVATSDHPANTSTLMATTSTQPSTVATSGLPAAVTISHHPAGTMSNTRTMCSTQPDISLIFQTLLCRIDELARGTTSRLDDLAHSQIICNNRINELQYVEISASRSQQVDITPRLQRVLFNDLPTPVTGSGQHRSIQANDLCAPITSSGQQHQNHSIVSSSRQSLGRPTTRAS</sequence>
<accession>A0A8X7UHS4</accession>
<dbReference type="Proteomes" id="UP000886595">
    <property type="component" value="Unassembled WGS sequence"/>
</dbReference>
<organism evidence="2 3">
    <name type="scientific">Brassica carinata</name>
    <name type="common">Ethiopian mustard</name>
    <name type="synonym">Abyssinian cabbage</name>
    <dbReference type="NCBI Taxonomy" id="52824"/>
    <lineage>
        <taxon>Eukaryota</taxon>
        <taxon>Viridiplantae</taxon>
        <taxon>Streptophyta</taxon>
        <taxon>Embryophyta</taxon>
        <taxon>Tracheophyta</taxon>
        <taxon>Spermatophyta</taxon>
        <taxon>Magnoliopsida</taxon>
        <taxon>eudicotyledons</taxon>
        <taxon>Gunneridae</taxon>
        <taxon>Pentapetalae</taxon>
        <taxon>rosids</taxon>
        <taxon>malvids</taxon>
        <taxon>Brassicales</taxon>
        <taxon>Brassicaceae</taxon>
        <taxon>Brassiceae</taxon>
        <taxon>Brassica</taxon>
    </lineage>
</organism>
<keyword evidence="3" id="KW-1185">Reference proteome</keyword>